<dbReference type="EMBL" id="JANSHE010000474">
    <property type="protein sequence ID" value="KAJ3010378.1"/>
    <property type="molecule type" value="Genomic_DNA"/>
</dbReference>
<dbReference type="Proteomes" id="UP001144978">
    <property type="component" value="Unassembled WGS sequence"/>
</dbReference>
<keyword evidence="2" id="KW-1185">Reference proteome</keyword>
<reference evidence="1" key="1">
    <citation type="submission" date="2022-08" db="EMBL/GenBank/DDBJ databases">
        <title>Genome Sequence of Pycnoporus sanguineus.</title>
        <authorList>
            <person name="Buettner E."/>
        </authorList>
    </citation>
    <scope>NUCLEOTIDE SEQUENCE</scope>
    <source>
        <strain evidence="1">CG-C14</strain>
    </source>
</reference>
<organism evidence="1 2">
    <name type="scientific">Trametes sanguinea</name>
    <dbReference type="NCBI Taxonomy" id="158606"/>
    <lineage>
        <taxon>Eukaryota</taxon>
        <taxon>Fungi</taxon>
        <taxon>Dikarya</taxon>
        <taxon>Basidiomycota</taxon>
        <taxon>Agaricomycotina</taxon>
        <taxon>Agaricomycetes</taxon>
        <taxon>Polyporales</taxon>
        <taxon>Polyporaceae</taxon>
        <taxon>Trametes</taxon>
    </lineage>
</organism>
<gene>
    <name evidence="1" type="ORF">NUW54_g2502</name>
</gene>
<accession>A0ACC1Q5Z8</accession>
<evidence type="ECO:0000313" key="1">
    <source>
        <dbReference type="EMBL" id="KAJ3010378.1"/>
    </source>
</evidence>
<sequence length="150" mass="15838">MTSAGYRRRQSLYDLPDTSPGVRSPSLYASPAVTPRTPNSFGGTSVAPSVCLELSPLLDFAVGNLSPEMPAADGDVEELPPLTPDEAVGRFPFYELRPRSNSSSYVTGTSHGALGMSSAANRSMPRCGSGSESAWMEPAGLSLRELGREL</sequence>
<name>A0ACC1Q5Z8_9APHY</name>
<protein>
    <submittedName>
        <fullName evidence="1">Uncharacterized protein</fullName>
    </submittedName>
</protein>
<evidence type="ECO:0000313" key="2">
    <source>
        <dbReference type="Proteomes" id="UP001144978"/>
    </source>
</evidence>
<comment type="caution">
    <text evidence="1">The sequence shown here is derived from an EMBL/GenBank/DDBJ whole genome shotgun (WGS) entry which is preliminary data.</text>
</comment>
<proteinExistence type="predicted"/>